<dbReference type="Proteomes" id="UP001239795">
    <property type="component" value="Unassembled WGS sequence"/>
</dbReference>
<keyword evidence="2" id="KW-1185">Reference proteome</keyword>
<gene>
    <name evidence="1" type="ORF">CMEL01_04590</name>
</gene>
<sequence>MQGRRVREKKRGRKRDAWCRVETEVLPHVGAWLSRAKHRQTDTCLESSIMPDDVPQGLKVRDGVKHAWKAKQCGCNLMRNVACPVEALPCFVGIGIELITVQQELTMSRSIHKDLVKFTEGNMRCKRVRWN</sequence>
<organism evidence="1 2">
    <name type="scientific">Colletotrichum melonis</name>
    <dbReference type="NCBI Taxonomy" id="1209925"/>
    <lineage>
        <taxon>Eukaryota</taxon>
        <taxon>Fungi</taxon>
        <taxon>Dikarya</taxon>
        <taxon>Ascomycota</taxon>
        <taxon>Pezizomycotina</taxon>
        <taxon>Sordariomycetes</taxon>
        <taxon>Hypocreomycetidae</taxon>
        <taxon>Glomerellales</taxon>
        <taxon>Glomerellaceae</taxon>
        <taxon>Colletotrichum</taxon>
        <taxon>Colletotrichum acutatum species complex</taxon>
    </lineage>
</organism>
<comment type="caution">
    <text evidence="1">The sequence shown here is derived from an EMBL/GenBank/DDBJ whole genome shotgun (WGS) entry which is preliminary data.</text>
</comment>
<reference evidence="1 2" key="1">
    <citation type="submission" date="2016-10" db="EMBL/GenBank/DDBJ databases">
        <title>The genome sequence of Colletotrichum fioriniae PJ7.</title>
        <authorList>
            <person name="Baroncelli R."/>
        </authorList>
    </citation>
    <scope>NUCLEOTIDE SEQUENCE [LARGE SCALE GENOMIC DNA]</scope>
    <source>
        <strain evidence="1">Col 31</strain>
    </source>
</reference>
<accession>A0AAI9XPX1</accession>
<evidence type="ECO:0000313" key="1">
    <source>
        <dbReference type="EMBL" id="KAK1455830.1"/>
    </source>
</evidence>
<dbReference type="EMBL" id="MLGG01000024">
    <property type="protein sequence ID" value="KAK1455830.1"/>
    <property type="molecule type" value="Genomic_DNA"/>
</dbReference>
<name>A0AAI9XPX1_9PEZI</name>
<protein>
    <submittedName>
        <fullName evidence="1">Uncharacterized protein</fullName>
    </submittedName>
</protein>
<dbReference type="AlphaFoldDB" id="A0AAI9XPX1"/>
<evidence type="ECO:0000313" key="2">
    <source>
        <dbReference type="Proteomes" id="UP001239795"/>
    </source>
</evidence>
<proteinExistence type="predicted"/>